<sequence length="309" mass="34527">MAASSETPSGADQFATSGLLGIKANQNLILDLDPSKYDTFLQPLIECLRRSPLVDAITKSVHVLVHLSKAFLTVHYEEGSATMIFEVGNQQSTITKSQFSRLFGLSSTRDLIDSESIPSSSILEMFYQMRYKDYLIILLKFKKPNLPPMWNGFFTLIFKSFSERHLAEKLKPIFSMLDRIQGVLESSIPKQGGEPAKTSAASKGTEGKDEHEKKPKSNNPKGNEASASKGKEKMALRGYSPCKAVYAPRTDSTTPMVVKARRSTPRVSKEYASRMPSVWILDYRLRVLTHLLGFDAWALMDYLDKCVLG</sequence>
<dbReference type="EMBL" id="OX465084">
    <property type="protein sequence ID" value="CAI9299731.1"/>
    <property type="molecule type" value="Genomic_DNA"/>
</dbReference>
<feature type="compositionally biased region" description="Basic and acidic residues" evidence="1">
    <location>
        <begin position="205"/>
        <end position="215"/>
    </location>
</feature>
<accession>A0AA35ZWZ6</accession>
<feature type="region of interest" description="Disordered" evidence="1">
    <location>
        <begin position="186"/>
        <end position="232"/>
    </location>
</feature>
<evidence type="ECO:0000313" key="3">
    <source>
        <dbReference type="Proteomes" id="UP001177003"/>
    </source>
</evidence>
<evidence type="ECO:0000256" key="1">
    <source>
        <dbReference type="SAM" id="MobiDB-lite"/>
    </source>
</evidence>
<keyword evidence="3" id="KW-1185">Reference proteome</keyword>
<organism evidence="2 3">
    <name type="scientific">Lactuca saligna</name>
    <name type="common">Willowleaf lettuce</name>
    <dbReference type="NCBI Taxonomy" id="75948"/>
    <lineage>
        <taxon>Eukaryota</taxon>
        <taxon>Viridiplantae</taxon>
        <taxon>Streptophyta</taxon>
        <taxon>Embryophyta</taxon>
        <taxon>Tracheophyta</taxon>
        <taxon>Spermatophyta</taxon>
        <taxon>Magnoliopsida</taxon>
        <taxon>eudicotyledons</taxon>
        <taxon>Gunneridae</taxon>
        <taxon>Pentapetalae</taxon>
        <taxon>asterids</taxon>
        <taxon>campanulids</taxon>
        <taxon>Asterales</taxon>
        <taxon>Asteraceae</taxon>
        <taxon>Cichorioideae</taxon>
        <taxon>Cichorieae</taxon>
        <taxon>Lactucinae</taxon>
        <taxon>Lactuca</taxon>
    </lineage>
</organism>
<name>A0AA35ZWZ6_LACSI</name>
<proteinExistence type="predicted"/>
<evidence type="ECO:0000313" key="2">
    <source>
        <dbReference type="EMBL" id="CAI9299731.1"/>
    </source>
</evidence>
<dbReference type="Proteomes" id="UP001177003">
    <property type="component" value="Chromosome 8"/>
</dbReference>
<reference evidence="2" key="1">
    <citation type="submission" date="2023-04" db="EMBL/GenBank/DDBJ databases">
        <authorList>
            <person name="Vijverberg K."/>
            <person name="Xiong W."/>
            <person name="Schranz E."/>
        </authorList>
    </citation>
    <scope>NUCLEOTIDE SEQUENCE</scope>
</reference>
<dbReference type="AlphaFoldDB" id="A0AA35ZWZ6"/>
<protein>
    <submittedName>
        <fullName evidence="2">Uncharacterized protein</fullName>
    </submittedName>
</protein>
<gene>
    <name evidence="2" type="ORF">LSALG_LOCUS38422</name>
</gene>